<dbReference type="Pfam" id="PF09431">
    <property type="entry name" value="SPIN90_LRD"/>
    <property type="match status" value="1"/>
</dbReference>
<dbReference type="Gene3D" id="2.30.30.40">
    <property type="entry name" value="SH3 Domains"/>
    <property type="match status" value="1"/>
</dbReference>
<dbReference type="SMART" id="SM00326">
    <property type="entry name" value="SH3"/>
    <property type="match status" value="1"/>
</dbReference>
<reference evidence="5" key="1">
    <citation type="submission" date="2022-12" db="EMBL/GenBank/DDBJ databases">
        <title>Chromosome-level genome assembly of the bean flower thrips Megalurothrips usitatus.</title>
        <authorList>
            <person name="Ma L."/>
            <person name="Liu Q."/>
            <person name="Li H."/>
            <person name="Cai W."/>
        </authorList>
    </citation>
    <scope>NUCLEOTIDE SEQUENCE</scope>
    <source>
        <strain evidence="5">Cailab_2022a</strain>
    </source>
</reference>
<sequence length="689" mass="77439">MSDSKANEVKRDGRLGCEMLQALYDFKATLAKTLSFNEKDFFILYPANKKQRQWWQVVNRKAQVGYIPSNYVNKIQVSTSQMLEFVSTCEKVISDERKASGDSVSQDRAELIKYLASVRKQAEENKTSSRQKGPPPPADFSPDRGNSPATTPHSVPCGAVPAIGGPAALHKFGQSKLSASVGNKAKTSSPVVPRRHSSLDECGKRAPQSNVKSSHWDGNNVFQENAANGVASSADSLSTSVSQSDSILETCWPSVDSIQAYQILQEVRRHTSLNHDHSRIAVSVVLSELHRILGSATCPPVDTLLNIVSRPVPTPHSVLESSLDARRLHLALSELTKCKDDQQQRSWALYEDQSTISEYLEEIHSILTKADPNICRHVLSCDQYQYVVDVALYYQMETRWDLRARVLKVLQAMCVLDGQIVSILLASVLPMELARDMRSSACNNARLVQSASLLTTIYSMGEAMPVPHLEHVGRDFLSFLFALLEGENVPEMGQSIRGESAADLLLANRSVSMDQVSEAFFKLLLSYNLQWRPGTNHENLPNETIEALSERSTAKLFLEKLLLLVNREEDPVRTLDHLPVPPHSVLKMIIDVLLRPETAALLYTNDTRVLLDISLRRLADLPPGDQRRRVYLEICRLVLRNTPYPEHEHRREDLLKCFTRIFCEETEASHPDQMLVREISNEFPNYFKR</sequence>
<dbReference type="InterPro" id="IPR001452">
    <property type="entry name" value="SH3_domain"/>
</dbReference>
<protein>
    <recommendedName>
        <fullName evidence="4">SH3 domain-containing protein</fullName>
    </recommendedName>
</protein>
<dbReference type="PROSITE" id="PS50002">
    <property type="entry name" value="SH3"/>
    <property type="match status" value="1"/>
</dbReference>
<dbReference type="PANTHER" id="PTHR13357:SF1">
    <property type="entry name" value="NCK-INTERACTING PROTEIN WITH SH3 DOMAIN"/>
    <property type="match status" value="1"/>
</dbReference>
<evidence type="ECO:0000313" key="5">
    <source>
        <dbReference type="EMBL" id="KAJ1522221.1"/>
    </source>
</evidence>
<evidence type="ECO:0000256" key="1">
    <source>
        <dbReference type="ARBA" id="ARBA00022443"/>
    </source>
</evidence>
<keyword evidence="6" id="KW-1185">Reference proteome</keyword>
<keyword evidence="1 2" id="KW-0728">SH3 domain</keyword>
<dbReference type="Pfam" id="PF00018">
    <property type="entry name" value="SH3_1"/>
    <property type="match status" value="1"/>
</dbReference>
<feature type="compositionally biased region" description="Polar residues" evidence="3">
    <location>
        <begin position="180"/>
        <end position="190"/>
    </location>
</feature>
<dbReference type="SUPFAM" id="SSF50044">
    <property type="entry name" value="SH3-domain"/>
    <property type="match status" value="1"/>
</dbReference>
<evidence type="ECO:0000256" key="2">
    <source>
        <dbReference type="PROSITE-ProRule" id="PRU00192"/>
    </source>
</evidence>
<comment type="caution">
    <text evidence="5">The sequence shown here is derived from an EMBL/GenBank/DDBJ whole genome shotgun (WGS) entry which is preliminary data.</text>
</comment>
<name>A0AAV7X982_9NEOP</name>
<dbReference type="Proteomes" id="UP001075354">
    <property type="component" value="Chromosome 12"/>
</dbReference>
<proteinExistence type="predicted"/>
<dbReference type="GO" id="GO:0071933">
    <property type="term" value="F:Arp2/3 complex binding"/>
    <property type="evidence" value="ECO:0007669"/>
    <property type="project" value="TreeGrafter"/>
</dbReference>
<feature type="region of interest" description="Disordered" evidence="3">
    <location>
        <begin position="122"/>
        <end position="158"/>
    </location>
</feature>
<evidence type="ECO:0000256" key="3">
    <source>
        <dbReference type="SAM" id="MobiDB-lite"/>
    </source>
</evidence>
<gene>
    <name evidence="5" type="ORF">ONE63_002529</name>
</gene>
<organism evidence="5 6">
    <name type="scientific">Megalurothrips usitatus</name>
    <name type="common">bean blossom thrips</name>
    <dbReference type="NCBI Taxonomy" id="439358"/>
    <lineage>
        <taxon>Eukaryota</taxon>
        <taxon>Metazoa</taxon>
        <taxon>Ecdysozoa</taxon>
        <taxon>Arthropoda</taxon>
        <taxon>Hexapoda</taxon>
        <taxon>Insecta</taxon>
        <taxon>Pterygota</taxon>
        <taxon>Neoptera</taxon>
        <taxon>Paraneoptera</taxon>
        <taxon>Thysanoptera</taxon>
        <taxon>Terebrantia</taxon>
        <taxon>Thripoidea</taxon>
        <taxon>Thripidae</taxon>
        <taxon>Megalurothrips</taxon>
    </lineage>
</organism>
<dbReference type="GO" id="GO:0006897">
    <property type="term" value="P:endocytosis"/>
    <property type="evidence" value="ECO:0007669"/>
    <property type="project" value="TreeGrafter"/>
</dbReference>
<dbReference type="InterPro" id="IPR018556">
    <property type="entry name" value="SPIN90/Ldb17_LRD"/>
</dbReference>
<dbReference type="EMBL" id="JAPTSV010000012">
    <property type="protein sequence ID" value="KAJ1522221.1"/>
    <property type="molecule type" value="Genomic_DNA"/>
</dbReference>
<feature type="region of interest" description="Disordered" evidence="3">
    <location>
        <begin position="180"/>
        <end position="213"/>
    </location>
</feature>
<accession>A0AAV7X982</accession>
<evidence type="ECO:0000313" key="6">
    <source>
        <dbReference type="Proteomes" id="UP001075354"/>
    </source>
</evidence>
<feature type="domain" description="SH3" evidence="4">
    <location>
        <begin position="15"/>
        <end position="77"/>
    </location>
</feature>
<dbReference type="AlphaFoldDB" id="A0AAV7X982"/>
<evidence type="ECO:0000259" key="4">
    <source>
        <dbReference type="PROSITE" id="PS50002"/>
    </source>
</evidence>
<dbReference type="InterPro" id="IPR036028">
    <property type="entry name" value="SH3-like_dom_sf"/>
</dbReference>
<dbReference type="InterPro" id="IPR030125">
    <property type="entry name" value="SPIN90/Ldb17"/>
</dbReference>
<dbReference type="PANTHER" id="PTHR13357">
    <property type="entry name" value="SH3 ADAPTER PROTEIN SPIN90 NCK INTERACTING PROTEIN WITH SH3 DOMAIN"/>
    <property type="match status" value="1"/>
</dbReference>